<dbReference type="EMBL" id="CP091521">
    <property type="protein sequence ID" value="UOP05472.1"/>
    <property type="molecule type" value="Genomic_DNA"/>
</dbReference>
<evidence type="ECO:0000256" key="1">
    <source>
        <dbReference type="ARBA" id="ARBA00001966"/>
    </source>
</evidence>
<dbReference type="Gene3D" id="3.20.20.70">
    <property type="entry name" value="Aldolase class I"/>
    <property type="match status" value="1"/>
</dbReference>
<dbReference type="KEGG" id="ckh:LVJ77_04800"/>
<dbReference type="GO" id="GO:0046872">
    <property type="term" value="F:metal ion binding"/>
    <property type="evidence" value="ECO:0007669"/>
    <property type="project" value="UniProtKB-KW"/>
</dbReference>
<dbReference type="GO" id="GO:0003824">
    <property type="term" value="F:catalytic activity"/>
    <property type="evidence" value="ECO:0007669"/>
    <property type="project" value="InterPro"/>
</dbReference>
<keyword evidence="4" id="KW-0479">Metal-binding</keyword>
<dbReference type="GO" id="GO:0051607">
    <property type="term" value="P:defense response to virus"/>
    <property type="evidence" value="ECO:0007669"/>
    <property type="project" value="UniProtKB-KW"/>
</dbReference>
<reference evidence="10" key="1">
    <citation type="journal article" date="2022" name="Res Sq">
        <title>Evolution of multicellular longitudinally dividing oral cavity symbionts (Neisseriaceae).</title>
        <authorList>
            <person name="Nyongesa S."/>
            <person name="Weber P."/>
            <person name="Bernet E."/>
            <person name="Pullido F."/>
            <person name="Nieckarz M."/>
            <person name="Delaby M."/>
            <person name="Nieves C."/>
            <person name="Viehboeck T."/>
            <person name="Krause N."/>
            <person name="Rivera-Millot A."/>
            <person name="Nakamura A."/>
            <person name="Vischer N."/>
            <person name="VanNieuwenhze M."/>
            <person name="Brun Y."/>
            <person name="Cava F."/>
            <person name="Bulgheresi S."/>
            <person name="Veyrier F."/>
        </authorList>
    </citation>
    <scope>NUCLEOTIDE SEQUENCE</scope>
    <source>
        <strain evidence="10">17694</strain>
    </source>
</reference>
<keyword evidence="11" id="KW-1185">Reference proteome</keyword>
<dbReference type="RefSeq" id="WP_084165985.1">
    <property type="nucleotide sequence ID" value="NZ_CP091521.1"/>
</dbReference>
<keyword evidence="3" id="KW-0949">S-adenosyl-L-methionine</keyword>
<dbReference type="PROSITE" id="PS51918">
    <property type="entry name" value="RADICAL_SAM"/>
    <property type="match status" value="1"/>
</dbReference>
<dbReference type="AlphaFoldDB" id="A0A8T9MZ51"/>
<reference evidence="10" key="2">
    <citation type="submission" date="2024-09" db="EMBL/GenBank/DDBJ databases">
        <authorList>
            <person name="Veyrier F.J."/>
        </authorList>
    </citation>
    <scope>NUCLEOTIDE SEQUENCE</scope>
    <source>
        <strain evidence="10">17694</strain>
    </source>
</reference>
<gene>
    <name evidence="10" type="ORF">LVJ77_04800</name>
</gene>
<evidence type="ECO:0000313" key="11">
    <source>
        <dbReference type="Proteomes" id="UP000831534"/>
    </source>
</evidence>
<dbReference type="Proteomes" id="UP000831534">
    <property type="component" value="Chromosome"/>
</dbReference>
<organism evidence="10 11">
    <name type="scientific">Conchiformibius kuhniae</name>
    <dbReference type="NCBI Taxonomy" id="211502"/>
    <lineage>
        <taxon>Bacteria</taxon>
        <taxon>Pseudomonadati</taxon>
        <taxon>Pseudomonadota</taxon>
        <taxon>Betaproteobacteria</taxon>
        <taxon>Neisseriales</taxon>
        <taxon>Neisseriaceae</taxon>
        <taxon>Conchiformibius</taxon>
    </lineage>
</organism>
<keyword evidence="6" id="KW-0411">Iron-sulfur</keyword>
<dbReference type="Pfam" id="PF04055">
    <property type="entry name" value="Radical_SAM"/>
    <property type="match status" value="1"/>
</dbReference>
<comment type="cofactor">
    <cofactor evidence="1">
        <name>[4Fe-4S] cluster</name>
        <dbReference type="ChEBI" id="CHEBI:49883"/>
    </cofactor>
</comment>
<evidence type="ECO:0000256" key="2">
    <source>
        <dbReference type="ARBA" id="ARBA00022485"/>
    </source>
</evidence>
<dbReference type="InterPro" id="IPR051196">
    <property type="entry name" value="RSAD2/Viperin_antiviral"/>
</dbReference>
<accession>A0A8T9MZ51</accession>
<dbReference type="CDD" id="cd01335">
    <property type="entry name" value="Radical_SAM"/>
    <property type="match status" value="1"/>
</dbReference>
<evidence type="ECO:0000259" key="9">
    <source>
        <dbReference type="PROSITE" id="PS51918"/>
    </source>
</evidence>
<sequence>MDELVVNWHITEACNYNCRYCFAKWEGNERELIHNPLNIGILIREIPKLLEILNENFGTCFKYIRLNLVGGEPLLYPEAIREIIHCARQSGLLLSLITNGSLLNQDWVNIISESFVQIGFSVDSIHEQTNVAIGRGSNREVFKASMILQYINAIRTYAPNIGIKINTVVNEYNFQEDMNDFIHKANPQKWKIFKMLPIITNNLSVSNQQFETFLLNHQAFRSIISSENNDEMTQSYLMIDPEGRFFQNHHHGVKVYQYSHPIHKVGIQNAFNEITFHVDKFHHRYIPLNPMR</sequence>
<evidence type="ECO:0000256" key="8">
    <source>
        <dbReference type="ARBA" id="ARBA00039667"/>
    </source>
</evidence>
<dbReference type="InterPro" id="IPR007197">
    <property type="entry name" value="rSAM"/>
</dbReference>
<dbReference type="InterPro" id="IPR013785">
    <property type="entry name" value="Aldolase_TIM"/>
</dbReference>
<proteinExistence type="predicted"/>
<dbReference type="PANTHER" id="PTHR21339">
    <property type="entry name" value="RADICAL S-ADENOSYL METHIONINE DOMAIN-CONTAINING PROTEIN 2"/>
    <property type="match status" value="1"/>
</dbReference>
<dbReference type="GO" id="GO:0051539">
    <property type="term" value="F:4 iron, 4 sulfur cluster binding"/>
    <property type="evidence" value="ECO:0007669"/>
    <property type="project" value="UniProtKB-KW"/>
</dbReference>
<dbReference type="PANTHER" id="PTHR21339:SF0">
    <property type="entry name" value="S-ADENOSYLMETHIONINE-DEPENDENT NUCLEOTIDE DEHYDRATASE RSAD2"/>
    <property type="match status" value="1"/>
</dbReference>
<dbReference type="InterPro" id="IPR058240">
    <property type="entry name" value="rSAM_sf"/>
</dbReference>
<keyword evidence="7" id="KW-0051">Antiviral defense</keyword>
<protein>
    <recommendedName>
        <fullName evidence="8">S-adenosylmethionine-dependent nucleotide dehydratase</fullName>
    </recommendedName>
</protein>
<evidence type="ECO:0000313" key="10">
    <source>
        <dbReference type="EMBL" id="UOP05472.1"/>
    </source>
</evidence>
<name>A0A8T9MZ51_9NEIS</name>
<evidence type="ECO:0000256" key="6">
    <source>
        <dbReference type="ARBA" id="ARBA00023014"/>
    </source>
</evidence>
<dbReference type="SFLD" id="SFLDG01067">
    <property type="entry name" value="SPASM/twitch_domain_containing"/>
    <property type="match status" value="1"/>
</dbReference>
<keyword evidence="2" id="KW-0004">4Fe-4S</keyword>
<dbReference type="SFLD" id="SFLDG01088">
    <property type="entry name" value="antiviral_proteins"/>
    <property type="match status" value="1"/>
</dbReference>
<evidence type="ECO:0000256" key="4">
    <source>
        <dbReference type="ARBA" id="ARBA00022723"/>
    </source>
</evidence>
<feature type="domain" description="Radical SAM core" evidence="9">
    <location>
        <begin position="1"/>
        <end position="242"/>
    </location>
</feature>
<dbReference type="SUPFAM" id="SSF102114">
    <property type="entry name" value="Radical SAM enzymes"/>
    <property type="match status" value="1"/>
</dbReference>
<keyword evidence="5" id="KW-0408">Iron</keyword>
<evidence type="ECO:0000256" key="7">
    <source>
        <dbReference type="ARBA" id="ARBA00023118"/>
    </source>
</evidence>
<dbReference type="NCBIfam" id="NF038283">
    <property type="entry name" value="viperin_w_prok"/>
    <property type="match status" value="1"/>
</dbReference>
<evidence type="ECO:0000256" key="5">
    <source>
        <dbReference type="ARBA" id="ARBA00023004"/>
    </source>
</evidence>
<dbReference type="SFLD" id="SFLDS00029">
    <property type="entry name" value="Radical_SAM"/>
    <property type="match status" value="1"/>
</dbReference>
<evidence type="ECO:0000256" key="3">
    <source>
        <dbReference type="ARBA" id="ARBA00022691"/>
    </source>
</evidence>